<gene>
    <name evidence="2" type="ORF">J2I48_24810</name>
</gene>
<keyword evidence="1" id="KW-0732">Signal</keyword>
<evidence type="ECO:0000256" key="1">
    <source>
        <dbReference type="SAM" id="SignalP"/>
    </source>
</evidence>
<dbReference type="EMBL" id="JAFMYU010000029">
    <property type="protein sequence ID" value="MBO0934252.1"/>
    <property type="molecule type" value="Genomic_DNA"/>
</dbReference>
<dbReference type="Proteomes" id="UP000664795">
    <property type="component" value="Unassembled WGS sequence"/>
</dbReference>
<dbReference type="RefSeq" id="WP_207338218.1">
    <property type="nucleotide sequence ID" value="NZ_JAFMYU010000029.1"/>
</dbReference>
<feature type="chain" id="PRO_5036750914" evidence="1">
    <location>
        <begin position="23"/>
        <end position="587"/>
    </location>
</feature>
<proteinExistence type="predicted"/>
<name>A0A939JYQ9_9BACT</name>
<dbReference type="AlphaFoldDB" id="A0A939JYQ9"/>
<dbReference type="NCBIfam" id="TIGR04183">
    <property type="entry name" value="Por_Secre_tail"/>
    <property type="match status" value="1"/>
</dbReference>
<accession>A0A939JYQ9</accession>
<evidence type="ECO:0000313" key="2">
    <source>
        <dbReference type="EMBL" id="MBO0934252.1"/>
    </source>
</evidence>
<dbReference type="InterPro" id="IPR026444">
    <property type="entry name" value="Secre_tail"/>
</dbReference>
<keyword evidence="3" id="KW-1185">Reference proteome</keyword>
<protein>
    <submittedName>
        <fullName evidence="2">T9SS type A sorting domain-containing protein</fullName>
    </submittedName>
</protein>
<dbReference type="Gene3D" id="2.60.120.260">
    <property type="entry name" value="Galactose-binding domain-like"/>
    <property type="match status" value="1"/>
</dbReference>
<comment type="caution">
    <text evidence="2">The sequence shown here is derived from an EMBL/GenBank/DDBJ whole genome shotgun (WGS) entry which is preliminary data.</text>
</comment>
<sequence>MRNRSGLILGLCWLFLSQLATAQTLQLPFFDDFSTSTRTASPTRWAPGSGVYINNTLTVNHPTVNVATFDGLRADGFPYALNNENAEGGTDTLTSLPINMAGLTVRDSVYISFYWQRRGLGELPDTSDSLRLEVLGSDGTWRTAWKMSGGMIDANFAQAFVRVANPIDFHAGFRFRFRAQGRQSGAFDEWHLDYVYLNKGRTQFDRYIRDIAVRQSVTPLLRRFTAMPLRQFLAKPTAELADSVATDVNNLFNDFNFTTFRYTLRDEVGGRVIQDVLSPTATLIPSLGRQNKVGRPTAPTALAGRAVLRTTFNVTTSDNQNNTLPGVDLRQNDTISGVTVLDNYFAYDDGSAEIVKQINQRLARVAVRFVKTLPDAVTGIRINIAPTRRDQTGQQVVFGVYNDIGNGSGRPTARPLIQKSFSLTYAAARNGFVDYMFDAPVNVRDTFYVAFSQLEDPPIPVGFDRNSPFRNQTFINLGNNWDVSPDNDGALMIRPLMNNGLSTVITATEPIPPLSVFPNPTTGTINWVAGTATQLDVLDLMGRPVLTLPLSTGQTRAELGQLPDGFYLLRFTDPQGPPRTSKLLIRK</sequence>
<evidence type="ECO:0000313" key="3">
    <source>
        <dbReference type="Proteomes" id="UP000664795"/>
    </source>
</evidence>
<feature type="signal peptide" evidence="1">
    <location>
        <begin position="1"/>
        <end position="22"/>
    </location>
</feature>
<organism evidence="2 3">
    <name type="scientific">Fibrella aquatilis</name>
    <dbReference type="NCBI Taxonomy" id="2817059"/>
    <lineage>
        <taxon>Bacteria</taxon>
        <taxon>Pseudomonadati</taxon>
        <taxon>Bacteroidota</taxon>
        <taxon>Cytophagia</taxon>
        <taxon>Cytophagales</taxon>
        <taxon>Spirosomataceae</taxon>
        <taxon>Fibrella</taxon>
    </lineage>
</organism>
<reference evidence="2 3" key="1">
    <citation type="submission" date="2021-03" db="EMBL/GenBank/DDBJ databases">
        <title>Fibrella sp. HMF5036 genome sequencing and assembly.</title>
        <authorList>
            <person name="Kang H."/>
            <person name="Kim H."/>
            <person name="Bae S."/>
            <person name="Joh K."/>
        </authorList>
    </citation>
    <scope>NUCLEOTIDE SEQUENCE [LARGE SCALE GENOMIC DNA]</scope>
    <source>
        <strain evidence="2 3">HMF5036</strain>
    </source>
</reference>